<gene>
    <name evidence="3" type="ORF">Forpe1208_v014479</name>
</gene>
<evidence type="ECO:0000256" key="1">
    <source>
        <dbReference type="SAM" id="Coils"/>
    </source>
</evidence>
<proteinExistence type="predicted"/>
<sequence length="224" mass="25112">MVTTRNQASIGPDSPATTTTGPTGPIPEVEPTGTTPPQEGTTANPGGTTQMVPESPTNQPQETPVLTSHPTDTQSVGQEYHPQEYDPFEEMPTLRILERQSPAPRAMSELELIRARNEQLKEQVAAIREQKRLERELDELLTGISHPQPNAIRETSQRSHRRYYGSSSDESIEIRAKDVIKLTLPTTIRKRDEWIGDLERAFEGALKRYKRDAARILFALDNMS</sequence>
<dbReference type="EMBL" id="JAELUQ010000011">
    <property type="protein sequence ID" value="KAG7406285.1"/>
    <property type="molecule type" value="Genomic_DNA"/>
</dbReference>
<keyword evidence="1" id="KW-0175">Coiled coil</keyword>
<reference evidence="3" key="1">
    <citation type="submission" date="2021-04" db="EMBL/GenBank/DDBJ databases">
        <title>First draft genome resource for Brassicaceae pathogens Fusarium oxysporum f. sp. raphani and Fusarium oxysporum f. sp. rapae.</title>
        <authorList>
            <person name="Asai S."/>
        </authorList>
    </citation>
    <scope>NUCLEOTIDE SEQUENCE</scope>
    <source>
        <strain evidence="3">Tf1208</strain>
    </source>
</reference>
<feature type="coiled-coil region" evidence="1">
    <location>
        <begin position="103"/>
        <end position="137"/>
    </location>
</feature>
<accession>A0A8J5NKP1</accession>
<feature type="compositionally biased region" description="Low complexity" evidence="2">
    <location>
        <begin position="11"/>
        <end position="42"/>
    </location>
</feature>
<evidence type="ECO:0000256" key="2">
    <source>
        <dbReference type="SAM" id="MobiDB-lite"/>
    </source>
</evidence>
<dbReference type="AlphaFoldDB" id="A0A8J5NKP1"/>
<evidence type="ECO:0000313" key="3">
    <source>
        <dbReference type="EMBL" id="KAG7406285.1"/>
    </source>
</evidence>
<evidence type="ECO:0000313" key="4">
    <source>
        <dbReference type="Proteomes" id="UP000694050"/>
    </source>
</evidence>
<name>A0A8J5NKP1_FUSOX</name>
<comment type="caution">
    <text evidence="3">The sequence shown here is derived from an EMBL/GenBank/DDBJ whole genome shotgun (WGS) entry which is preliminary data.</text>
</comment>
<feature type="region of interest" description="Disordered" evidence="2">
    <location>
        <begin position="1"/>
        <end position="79"/>
    </location>
</feature>
<organism evidence="3 4">
    <name type="scientific">Fusarium oxysporum f. sp. rapae</name>
    <dbReference type="NCBI Taxonomy" id="485398"/>
    <lineage>
        <taxon>Eukaryota</taxon>
        <taxon>Fungi</taxon>
        <taxon>Dikarya</taxon>
        <taxon>Ascomycota</taxon>
        <taxon>Pezizomycotina</taxon>
        <taxon>Sordariomycetes</taxon>
        <taxon>Hypocreomycetidae</taxon>
        <taxon>Hypocreales</taxon>
        <taxon>Nectriaceae</taxon>
        <taxon>Fusarium</taxon>
        <taxon>Fusarium oxysporum species complex</taxon>
    </lineage>
</organism>
<protein>
    <submittedName>
        <fullName evidence="3">Uncharacterized protein</fullName>
    </submittedName>
</protein>
<dbReference type="Proteomes" id="UP000694050">
    <property type="component" value="Unassembled WGS sequence"/>
</dbReference>
<feature type="compositionally biased region" description="Polar residues" evidence="2">
    <location>
        <begin position="43"/>
        <end position="77"/>
    </location>
</feature>